<reference evidence="1" key="1">
    <citation type="journal article" date="2018" name="Int. J. Syst. Evol. Microbiol.">
        <title>Jatrophihabitans telluris sp. nov., isolated from sediment soil of lava forest wetlands and the emended description of the genus Jatrophihabitans.</title>
        <authorList>
            <person name="Lee K.C."/>
            <person name="Suh M.K."/>
            <person name="Eom M.K."/>
            <person name="Kim K.K."/>
            <person name="Kim J.S."/>
            <person name="Kim D.S."/>
            <person name="Ko S.H."/>
            <person name="Shin Y.K."/>
            <person name="Lee J.S."/>
        </authorList>
    </citation>
    <scope>NUCLEOTIDE SEQUENCE</scope>
    <source>
        <strain evidence="1">N237</strain>
    </source>
</reference>
<evidence type="ECO:0000313" key="2">
    <source>
        <dbReference type="Proteomes" id="UP001056336"/>
    </source>
</evidence>
<name>A0ABY4QV01_9ACTN</name>
<proteinExistence type="predicted"/>
<reference evidence="1" key="2">
    <citation type="submission" date="2022-05" db="EMBL/GenBank/DDBJ databases">
        <authorList>
            <person name="Kim J.-S."/>
            <person name="Lee K."/>
            <person name="Suh M."/>
            <person name="Eom M."/>
            <person name="Kim J.-S."/>
            <person name="Kim D.-S."/>
            <person name="Ko S.-H."/>
            <person name="Shin Y."/>
            <person name="Lee J.-S."/>
        </authorList>
    </citation>
    <scope>NUCLEOTIDE SEQUENCE</scope>
    <source>
        <strain evidence="1">N237</strain>
    </source>
</reference>
<evidence type="ECO:0000313" key="1">
    <source>
        <dbReference type="EMBL" id="UQX87119.1"/>
    </source>
</evidence>
<organism evidence="1 2">
    <name type="scientific">Jatrophihabitans telluris</name>
    <dbReference type="NCBI Taxonomy" id="2038343"/>
    <lineage>
        <taxon>Bacteria</taxon>
        <taxon>Bacillati</taxon>
        <taxon>Actinomycetota</taxon>
        <taxon>Actinomycetes</taxon>
        <taxon>Jatrophihabitantales</taxon>
        <taxon>Jatrophihabitantaceae</taxon>
        <taxon>Jatrophihabitans</taxon>
    </lineage>
</organism>
<protein>
    <submittedName>
        <fullName evidence="1">Uncharacterized protein</fullName>
    </submittedName>
</protein>
<dbReference type="RefSeq" id="WP_249769566.1">
    <property type="nucleotide sequence ID" value="NZ_CP097332.1"/>
</dbReference>
<gene>
    <name evidence="1" type="ORF">M6D93_12490</name>
</gene>
<keyword evidence="2" id="KW-1185">Reference proteome</keyword>
<dbReference type="Proteomes" id="UP001056336">
    <property type="component" value="Chromosome"/>
</dbReference>
<sequence>MTPIESTVTITPEILADFPTWCPKWCTKNHTAEFEEGGEEDMPYVLQHFDWPSSQVLSELRNSYDDRVERAGGGSWDIVLAQNSLPSTHKGYNGPPIVQLDTRDSMTTSTSLLLTSGDARVLAAQLIAADKIDQ</sequence>
<dbReference type="EMBL" id="CP097332">
    <property type="protein sequence ID" value="UQX87119.1"/>
    <property type="molecule type" value="Genomic_DNA"/>
</dbReference>
<accession>A0ABY4QV01</accession>